<proteinExistence type="predicted"/>
<name>A0AAV4A4C4_9GAST</name>
<evidence type="ECO:0000256" key="1">
    <source>
        <dbReference type="SAM" id="MobiDB-lite"/>
    </source>
</evidence>
<accession>A0AAV4A4C4</accession>
<dbReference type="AlphaFoldDB" id="A0AAV4A4C4"/>
<protein>
    <submittedName>
        <fullName evidence="2">Uncharacterized protein</fullName>
    </submittedName>
</protein>
<dbReference type="EMBL" id="BLXT01003539">
    <property type="protein sequence ID" value="GFO01742.1"/>
    <property type="molecule type" value="Genomic_DNA"/>
</dbReference>
<gene>
    <name evidence="2" type="ORF">PoB_002824700</name>
</gene>
<feature type="region of interest" description="Disordered" evidence="1">
    <location>
        <begin position="28"/>
        <end position="48"/>
    </location>
</feature>
<evidence type="ECO:0000313" key="2">
    <source>
        <dbReference type="EMBL" id="GFO01742.1"/>
    </source>
</evidence>
<feature type="compositionally biased region" description="Low complexity" evidence="1">
    <location>
        <begin position="30"/>
        <end position="41"/>
    </location>
</feature>
<sequence length="90" mass="9432">MSVCSICNGYPVRPSLMSASRSLINASQQGDLGLSGPPSGLGADGGARNLDRRIPADLRADSLTTVPPTPLLLMHGVDRHLEQTDLIVLP</sequence>
<dbReference type="Proteomes" id="UP000735302">
    <property type="component" value="Unassembled WGS sequence"/>
</dbReference>
<keyword evidence="3" id="KW-1185">Reference proteome</keyword>
<reference evidence="2 3" key="1">
    <citation type="journal article" date="2021" name="Elife">
        <title>Chloroplast acquisition without the gene transfer in kleptoplastic sea slugs, Plakobranchus ocellatus.</title>
        <authorList>
            <person name="Maeda T."/>
            <person name="Takahashi S."/>
            <person name="Yoshida T."/>
            <person name="Shimamura S."/>
            <person name="Takaki Y."/>
            <person name="Nagai Y."/>
            <person name="Toyoda A."/>
            <person name="Suzuki Y."/>
            <person name="Arimoto A."/>
            <person name="Ishii H."/>
            <person name="Satoh N."/>
            <person name="Nishiyama T."/>
            <person name="Hasebe M."/>
            <person name="Maruyama T."/>
            <person name="Minagawa J."/>
            <person name="Obokata J."/>
            <person name="Shigenobu S."/>
        </authorList>
    </citation>
    <scope>NUCLEOTIDE SEQUENCE [LARGE SCALE GENOMIC DNA]</scope>
</reference>
<evidence type="ECO:0000313" key="3">
    <source>
        <dbReference type="Proteomes" id="UP000735302"/>
    </source>
</evidence>
<organism evidence="2 3">
    <name type="scientific">Plakobranchus ocellatus</name>
    <dbReference type="NCBI Taxonomy" id="259542"/>
    <lineage>
        <taxon>Eukaryota</taxon>
        <taxon>Metazoa</taxon>
        <taxon>Spiralia</taxon>
        <taxon>Lophotrochozoa</taxon>
        <taxon>Mollusca</taxon>
        <taxon>Gastropoda</taxon>
        <taxon>Heterobranchia</taxon>
        <taxon>Euthyneura</taxon>
        <taxon>Panpulmonata</taxon>
        <taxon>Sacoglossa</taxon>
        <taxon>Placobranchoidea</taxon>
        <taxon>Plakobranchidae</taxon>
        <taxon>Plakobranchus</taxon>
    </lineage>
</organism>
<comment type="caution">
    <text evidence="2">The sequence shown here is derived from an EMBL/GenBank/DDBJ whole genome shotgun (WGS) entry which is preliminary data.</text>
</comment>